<protein>
    <recommendedName>
        <fullName evidence="3">DUF2624 family protein</fullName>
    </recommendedName>
</protein>
<organism evidence="1 2">
    <name type="scientific">Virgibacillus siamensis</name>
    <dbReference type="NCBI Taxonomy" id="480071"/>
    <lineage>
        <taxon>Bacteria</taxon>
        <taxon>Bacillati</taxon>
        <taxon>Bacillota</taxon>
        <taxon>Bacilli</taxon>
        <taxon>Bacillales</taxon>
        <taxon>Bacillaceae</taxon>
        <taxon>Virgibacillus</taxon>
    </lineage>
</organism>
<dbReference type="RefSeq" id="WP_343812421.1">
    <property type="nucleotide sequence ID" value="NZ_BAAADS010000012.1"/>
</dbReference>
<dbReference type="EMBL" id="BAAADS010000012">
    <property type="protein sequence ID" value="GAA0602302.1"/>
    <property type="molecule type" value="Genomic_DNA"/>
</dbReference>
<sequence length="93" mass="10993">MTNFIKELVMNKLKQLSADELLHYSNQYGFSISLNQAKQIETYLKQNTVDPFSKTGQKQLYKDLTQITDQRTAQKAQRLFEKMIQEHGLEYLF</sequence>
<reference evidence="2" key="1">
    <citation type="journal article" date="2019" name="Int. J. Syst. Evol. Microbiol.">
        <title>The Global Catalogue of Microorganisms (GCM) 10K type strain sequencing project: providing services to taxonomists for standard genome sequencing and annotation.</title>
        <authorList>
            <consortium name="The Broad Institute Genomics Platform"/>
            <consortium name="The Broad Institute Genome Sequencing Center for Infectious Disease"/>
            <person name="Wu L."/>
            <person name="Ma J."/>
        </authorList>
    </citation>
    <scope>NUCLEOTIDE SEQUENCE [LARGE SCALE GENOMIC DNA]</scope>
    <source>
        <strain evidence="2">JCM 15395</strain>
    </source>
</reference>
<gene>
    <name evidence="1" type="ORF">GCM10009001_19040</name>
</gene>
<dbReference type="InterPro" id="IPR020277">
    <property type="entry name" value="DUF2624"/>
</dbReference>
<evidence type="ECO:0000313" key="1">
    <source>
        <dbReference type="EMBL" id="GAA0602302.1"/>
    </source>
</evidence>
<dbReference type="Proteomes" id="UP001500866">
    <property type="component" value="Unassembled WGS sequence"/>
</dbReference>
<name>A0ABP3R2D2_9BACI</name>
<accession>A0ABP3R2D2</accession>
<dbReference type="Pfam" id="PF11116">
    <property type="entry name" value="DUF2624"/>
    <property type="match status" value="1"/>
</dbReference>
<evidence type="ECO:0008006" key="3">
    <source>
        <dbReference type="Google" id="ProtNLM"/>
    </source>
</evidence>
<comment type="caution">
    <text evidence="1">The sequence shown here is derived from an EMBL/GenBank/DDBJ whole genome shotgun (WGS) entry which is preliminary data.</text>
</comment>
<keyword evidence="2" id="KW-1185">Reference proteome</keyword>
<evidence type="ECO:0000313" key="2">
    <source>
        <dbReference type="Proteomes" id="UP001500866"/>
    </source>
</evidence>
<proteinExistence type="predicted"/>